<keyword evidence="3" id="KW-1185">Reference proteome</keyword>
<protein>
    <recommendedName>
        <fullName evidence="4">Transcriptional initiation protein Tat</fullName>
    </recommendedName>
</protein>
<evidence type="ECO:0000313" key="2">
    <source>
        <dbReference type="EMBL" id="SDZ83161.1"/>
    </source>
</evidence>
<feature type="region of interest" description="Disordered" evidence="1">
    <location>
        <begin position="18"/>
        <end position="41"/>
    </location>
</feature>
<organism evidence="2 3">
    <name type="scientific">Haloplanus vescus</name>
    <dbReference type="NCBI Taxonomy" id="555874"/>
    <lineage>
        <taxon>Archaea</taxon>
        <taxon>Methanobacteriati</taxon>
        <taxon>Methanobacteriota</taxon>
        <taxon>Stenosarchaea group</taxon>
        <taxon>Halobacteria</taxon>
        <taxon>Halobacteriales</taxon>
        <taxon>Haloferacaceae</taxon>
        <taxon>Haloplanus</taxon>
    </lineage>
</organism>
<accession>A0A1H3W8J5</accession>
<dbReference type="EMBL" id="FNQT01000001">
    <property type="protein sequence ID" value="SDZ83161.1"/>
    <property type="molecule type" value="Genomic_DNA"/>
</dbReference>
<dbReference type="AlphaFoldDB" id="A0A1H3W8J5"/>
<sequence length="126" mass="13591">MHRRRLLALALPLLGGCSSLPKASGPRTPPTPGDRPAPADRTLGVRNLDVEEADDGHLRVVATVANRSSSERTRTLRIRVQAGEVRSEQQRSVTVAAGASRDIVFDFSDIPYEDFAGDGSVNTAWL</sequence>
<dbReference type="OrthoDB" id="307397at2157"/>
<dbReference type="PROSITE" id="PS51257">
    <property type="entry name" value="PROKAR_LIPOPROTEIN"/>
    <property type="match status" value="1"/>
</dbReference>
<evidence type="ECO:0008006" key="4">
    <source>
        <dbReference type="Google" id="ProtNLM"/>
    </source>
</evidence>
<reference evidence="2 3" key="1">
    <citation type="submission" date="2016-10" db="EMBL/GenBank/DDBJ databases">
        <authorList>
            <person name="de Groot N.N."/>
        </authorList>
    </citation>
    <scope>NUCLEOTIDE SEQUENCE [LARGE SCALE GENOMIC DNA]</scope>
    <source>
        <strain evidence="2 3">CGMCC 1.8712</strain>
    </source>
</reference>
<dbReference type="RefSeq" id="WP_092631320.1">
    <property type="nucleotide sequence ID" value="NZ_FNQT01000001.1"/>
</dbReference>
<gene>
    <name evidence="2" type="ORF">SAMN04488065_0637</name>
</gene>
<dbReference type="Proteomes" id="UP000236755">
    <property type="component" value="Unassembled WGS sequence"/>
</dbReference>
<name>A0A1H3W8J5_9EURY</name>
<proteinExistence type="predicted"/>
<evidence type="ECO:0000256" key="1">
    <source>
        <dbReference type="SAM" id="MobiDB-lite"/>
    </source>
</evidence>
<evidence type="ECO:0000313" key="3">
    <source>
        <dbReference type="Proteomes" id="UP000236755"/>
    </source>
</evidence>